<comment type="caution">
    <text evidence="1">The sequence shown here is derived from an EMBL/GenBank/DDBJ whole genome shotgun (WGS) entry which is preliminary data.</text>
</comment>
<accession>A0ACC1BNK7</accession>
<dbReference type="Proteomes" id="UP001164250">
    <property type="component" value="Chromosome 4"/>
</dbReference>
<organism evidence="1 2">
    <name type="scientific">Pistacia atlantica</name>
    <dbReference type="NCBI Taxonomy" id="434234"/>
    <lineage>
        <taxon>Eukaryota</taxon>
        <taxon>Viridiplantae</taxon>
        <taxon>Streptophyta</taxon>
        <taxon>Embryophyta</taxon>
        <taxon>Tracheophyta</taxon>
        <taxon>Spermatophyta</taxon>
        <taxon>Magnoliopsida</taxon>
        <taxon>eudicotyledons</taxon>
        <taxon>Gunneridae</taxon>
        <taxon>Pentapetalae</taxon>
        <taxon>rosids</taxon>
        <taxon>malvids</taxon>
        <taxon>Sapindales</taxon>
        <taxon>Anacardiaceae</taxon>
        <taxon>Pistacia</taxon>
    </lineage>
</organism>
<evidence type="ECO:0000313" key="2">
    <source>
        <dbReference type="Proteomes" id="UP001164250"/>
    </source>
</evidence>
<name>A0ACC1BNK7_9ROSI</name>
<gene>
    <name evidence="1" type="ORF">Patl1_19795</name>
</gene>
<proteinExistence type="predicted"/>
<reference evidence="2" key="1">
    <citation type="journal article" date="2023" name="G3 (Bethesda)">
        <title>Genome assembly and association tests identify interacting loci associated with vigor, precocity, and sex in interspecific pistachio rootstocks.</title>
        <authorList>
            <person name="Palmer W."/>
            <person name="Jacygrad E."/>
            <person name="Sagayaradj S."/>
            <person name="Cavanaugh K."/>
            <person name="Han R."/>
            <person name="Bertier L."/>
            <person name="Beede B."/>
            <person name="Kafkas S."/>
            <person name="Golino D."/>
            <person name="Preece J."/>
            <person name="Michelmore R."/>
        </authorList>
    </citation>
    <scope>NUCLEOTIDE SEQUENCE [LARGE SCALE GENOMIC DNA]</scope>
</reference>
<sequence>MEDSYTPLFSDSNSADDQITPFDSLDKIIEQSWGGFGCSRLMHVLLLSISFTFIHNKHFLASLRMQSPHGIAQTLLHATQAPTSVLFPRATGLGMVFPTRQLYQHGAWNVLAQSSLACLHHAS</sequence>
<dbReference type="EMBL" id="CM047900">
    <property type="protein sequence ID" value="KAJ0100497.1"/>
    <property type="molecule type" value="Genomic_DNA"/>
</dbReference>
<evidence type="ECO:0000313" key="1">
    <source>
        <dbReference type="EMBL" id="KAJ0100497.1"/>
    </source>
</evidence>
<keyword evidence="2" id="KW-1185">Reference proteome</keyword>
<protein>
    <submittedName>
        <fullName evidence="1">Uncharacterized protein</fullName>
    </submittedName>
</protein>